<proteinExistence type="inferred from homology"/>
<dbReference type="OrthoDB" id="86147at2157"/>
<dbReference type="Gene3D" id="3.10.620.30">
    <property type="match status" value="1"/>
</dbReference>
<accession>A0A142CUF1</accession>
<gene>
    <name evidence="4" type="ORF">A0127_04045</name>
</gene>
<evidence type="ECO:0000313" key="5">
    <source>
        <dbReference type="Proteomes" id="UP000073604"/>
    </source>
</evidence>
<keyword evidence="5" id="KW-1185">Reference proteome</keyword>
<dbReference type="GeneID" id="27139689"/>
<evidence type="ECO:0000313" key="4">
    <source>
        <dbReference type="EMBL" id="AMQ18403.1"/>
    </source>
</evidence>
<sequence>MPDEKDIHYFITRIINPDLNWIIASLRSTRKALYGRDGYTGIKWTDFSIGDTLASRLEQWRDDLWYEYKREFPRNGKVILDEFFKIMVDVEARLPDHPDNRRIIEALWELAEKMGQYLSLSEYIKEKKSEVKAEVAKVRAEDERLRRKLLESGRRRRENKSSQIEPLQASAPSRSTHSWKTLSSPPDEKKFPWKAVSALAIVIILLAVVAVFKGNLLPSNAPVLKANSSSLDSLVKSNPLSCSGASSSLEKALKCYLNDPKIMEGLQPLATQLKKDTLEESAWNVLEWEDKRISYDYSKTLAPSTAIQTPLETIERGKGVCVDYALLTAALLVKMGYSPVYVFDIDFSNDPIGHVVTAIKVNDKYFMLDQHPPVMDLGTYWKDWAYWRNQNSNGLEKNLIISKAAVYEIKKTSQGITVNSVGTLTAEDFKQDDYVFTQADIQHIVSDLKQVLLENYPNLHLNTQIANLDSSRYLPPGYSDGSTWHMEFPHFGEYYNPTFHKEFVDYLYGHIIDSPELKEDLESYQYVWIKGSIVEGNSVKIVINLARR</sequence>
<dbReference type="Proteomes" id="UP000073604">
    <property type="component" value="Chromosome"/>
</dbReference>
<dbReference type="InterPro" id="IPR038765">
    <property type="entry name" value="Papain-like_cys_pep_sf"/>
</dbReference>
<reference evidence="5" key="1">
    <citation type="submission" date="2016-03" db="EMBL/GenBank/DDBJ databases">
        <authorList>
            <person name="Oger P.M."/>
        </authorList>
    </citation>
    <scope>NUCLEOTIDE SEQUENCE [LARGE SCALE GENOMIC DNA]</scope>
    <source>
        <strain evidence="5">OG-1</strain>
    </source>
</reference>
<name>A0A142CUF1_9EURY</name>
<dbReference type="EMBL" id="CP014750">
    <property type="protein sequence ID" value="AMQ18403.1"/>
    <property type="molecule type" value="Genomic_DNA"/>
</dbReference>
<evidence type="ECO:0000259" key="3">
    <source>
        <dbReference type="Pfam" id="PF04473"/>
    </source>
</evidence>
<dbReference type="KEGG" id="tpep:A0127_04045"/>
<dbReference type="SUPFAM" id="SSF54001">
    <property type="entry name" value="Cysteine proteinases"/>
    <property type="match status" value="1"/>
</dbReference>
<dbReference type="Pfam" id="PF04473">
    <property type="entry name" value="DUF553"/>
    <property type="match status" value="1"/>
</dbReference>
<feature type="region of interest" description="Disordered" evidence="2">
    <location>
        <begin position="151"/>
        <end position="187"/>
    </location>
</feature>
<dbReference type="InterPro" id="IPR007562">
    <property type="entry name" value="Transglutaminase-like_domain"/>
</dbReference>
<evidence type="ECO:0000256" key="1">
    <source>
        <dbReference type="ARBA" id="ARBA00007458"/>
    </source>
</evidence>
<dbReference type="AlphaFoldDB" id="A0A142CUF1"/>
<comment type="similarity">
    <text evidence="1">Belongs to the UPF0252 family.</text>
</comment>
<feature type="compositionally biased region" description="Polar residues" evidence="2">
    <location>
        <begin position="161"/>
        <end position="184"/>
    </location>
</feature>
<dbReference type="RefSeq" id="WP_062388280.1">
    <property type="nucleotide sequence ID" value="NZ_CP014750.1"/>
</dbReference>
<evidence type="ECO:0000256" key="2">
    <source>
        <dbReference type="SAM" id="MobiDB-lite"/>
    </source>
</evidence>
<feature type="domain" description="Transglutaminase-like" evidence="3">
    <location>
        <begin position="266"/>
        <end position="386"/>
    </location>
</feature>
<protein>
    <recommendedName>
        <fullName evidence="3">Transglutaminase-like domain-containing protein</fullName>
    </recommendedName>
</protein>
<organism evidence="4 5">
    <name type="scientific">Thermococcus peptonophilus</name>
    <dbReference type="NCBI Taxonomy" id="53952"/>
    <lineage>
        <taxon>Archaea</taxon>
        <taxon>Methanobacteriati</taxon>
        <taxon>Methanobacteriota</taxon>
        <taxon>Thermococci</taxon>
        <taxon>Thermococcales</taxon>
        <taxon>Thermococcaceae</taxon>
        <taxon>Thermococcus</taxon>
    </lineage>
</organism>